<dbReference type="EMBL" id="JAYMYQ010000007">
    <property type="protein sequence ID" value="KAK7321109.1"/>
    <property type="molecule type" value="Genomic_DNA"/>
</dbReference>
<gene>
    <name evidence="1" type="ORF">VNO77_31324</name>
    <name evidence="2" type="ORF">VNO77_31325</name>
</gene>
<protein>
    <submittedName>
        <fullName evidence="1">Uncharacterized protein</fullName>
    </submittedName>
</protein>
<organism evidence="1 3">
    <name type="scientific">Canavalia gladiata</name>
    <name type="common">Sword bean</name>
    <name type="synonym">Dolichos gladiatus</name>
    <dbReference type="NCBI Taxonomy" id="3824"/>
    <lineage>
        <taxon>Eukaryota</taxon>
        <taxon>Viridiplantae</taxon>
        <taxon>Streptophyta</taxon>
        <taxon>Embryophyta</taxon>
        <taxon>Tracheophyta</taxon>
        <taxon>Spermatophyta</taxon>
        <taxon>Magnoliopsida</taxon>
        <taxon>eudicotyledons</taxon>
        <taxon>Gunneridae</taxon>
        <taxon>Pentapetalae</taxon>
        <taxon>rosids</taxon>
        <taxon>fabids</taxon>
        <taxon>Fabales</taxon>
        <taxon>Fabaceae</taxon>
        <taxon>Papilionoideae</taxon>
        <taxon>50 kb inversion clade</taxon>
        <taxon>NPAAA clade</taxon>
        <taxon>indigoferoid/millettioid clade</taxon>
        <taxon>Phaseoleae</taxon>
        <taxon>Canavalia</taxon>
    </lineage>
</organism>
<evidence type="ECO:0000313" key="2">
    <source>
        <dbReference type="EMBL" id="KAK7321110.1"/>
    </source>
</evidence>
<dbReference type="EMBL" id="JAYMYQ010000007">
    <property type="protein sequence ID" value="KAK7321110.1"/>
    <property type="molecule type" value="Genomic_DNA"/>
</dbReference>
<accession>A0AAN9Q4K9</accession>
<dbReference type="Proteomes" id="UP001367508">
    <property type="component" value="Unassembled WGS sequence"/>
</dbReference>
<dbReference type="AlphaFoldDB" id="A0AAN9Q4K9"/>
<keyword evidence="3" id="KW-1185">Reference proteome</keyword>
<reference evidence="1 3" key="1">
    <citation type="submission" date="2024-01" db="EMBL/GenBank/DDBJ databases">
        <title>The genomes of 5 underutilized Papilionoideae crops provide insights into root nodulation and disease resistanc.</title>
        <authorList>
            <person name="Jiang F."/>
        </authorList>
    </citation>
    <scope>NUCLEOTIDE SEQUENCE [LARGE SCALE GENOMIC DNA]</scope>
    <source>
        <strain evidence="1">LVBAO_FW01</strain>
        <tissue evidence="1">Leaves</tissue>
    </source>
</reference>
<evidence type="ECO:0000313" key="3">
    <source>
        <dbReference type="Proteomes" id="UP001367508"/>
    </source>
</evidence>
<proteinExistence type="predicted"/>
<evidence type="ECO:0000313" key="1">
    <source>
        <dbReference type="EMBL" id="KAK7321109.1"/>
    </source>
</evidence>
<name>A0AAN9Q4K9_CANGL</name>
<sequence length="129" mass="14773">MWAMLTGPISALCLSALYMSLFQFKGPFSCKDVHSSGPYSQWVTTRFPGVPMVGVEKNTTILKESHSFSSFMFRGHIYTSWDNITLRWSYRLPLLNHCSLDVSWGQRLMFPDSLASTGLGQRWLKIWIS</sequence>
<comment type="caution">
    <text evidence="1">The sequence shown here is derived from an EMBL/GenBank/DDBJ whole genome shotgun (WGS) entry which is preliminary data.</text>
</comment>